<dbReference type="Gene3D" id="1.10.10.60">
    <property type="entry name" value="Homeodomain-like"/>
    <property type="match status" value="1"/>
</dbReference>
<dbReference type="SMART" id="SM00342">
    <property type="entry name" value="HTH_ARAC"/>
    <property type="match status" value="1"/>
</dbReference>
<reference evidence="5 6" key="1">
    <citation type="submission" date="2017-03" db="EMBL/GenBank/DDBJ databases">
        <authorList>
            <person name="Afonso C.L."/>
            <person name="Miller P.J."/>
            <person name="Scott M.A."/>
            <person name="Spackman E."/>
            <person name="Goraichik I."/>
            <person name="Dimitrov K.M."/>
            <person name="Suarez D.L."/>
            <person name="Swayne D.E."/>
        </authorList>
    </citation>
    <scope>NUCLEOTIDE SEQUENCE [LARGE SCALE GENOMIC DNA]</scope>
    <source>
        <strain evidence="5 6">CECT 7450</strain>
    </source>
</reference>
<keyword evidence="1" id="KW-0805">Transcription regulation</keyword>
<dbReference type="Proteomes" id="UP000193061">
    <property type="component" value="Unassembled WGS sequence"/>
</dbReference>
<evidence type="ECO:0000256" key="3">
    <source>
        <dbReference type="ARBA" id="ARBA00023163"/>
    </source>
</evidence>
<accession>A0A1X7A5Z0</accession>
<protein>
    <submittedName>
        <fullName evidence="5">HTH-type transcriptional regulator CdhR</fullName>
    </submittedName>
</protein>
<dbReference type="Pfam" id="PF12833">
    <property type="entry name" value="HTH_18"/>
    <property type="match status" value="1"/>
</dbReference>
<keyword evidence="3" id="KW-0804">Transcription</keyword>
<dbReference type="PROSITE" id="PS01124">
    <property type="entry name" value="HTH_ARAC_FAMILY_2"/>
    <property type="match status" value="1"/>
</dbReference>
<dbReference type="PANTHER" id="PTHR43280:SF31">
    <property type="entry name" value="TRANSCRIPTIONAL REGULATORY PROTEIN"/>
    <property type="match status" value="1"/>
</dbReference>
<gene>
    <name evidence="5" type="primary">cdhR_16</name>
    <name evidence="5" type="ORF">ROA7450_03760</name>
</gene>
<keyword evidence="2" id="KW-0238">DNA-binding</keyword>
<dbReference type="InterPro" id="IPR029062">
    <property type="entry name" value="Class_I_gatase-like"/>
</dbReference>
<dbReference type="Gene3D" id="3.40.50.880">
    <property type="match status" value="1"/>
</dbReference>
<dbReference type="AlphaFoldDB" id="A0A1X7A5Z0"/>
<dbReference type="CDD" id="cd03136">
    <property type="entry name" value="GATase1_AraC_ArgR_like"/>
    <property type="match status" value="1"/>
</dbReference>
<evidence type="ECO:0000313" key="5">
    <source>
        <dbReference type="EMBL" id="SLN69609.1"/>
    </source>
</evidence>
<feature type="domain" description="HTH araC/xylS-type" evidence="4">
    <location>
        <begin position="230"/>
        <end position="328"/>
    </location>
</feature>
<keyword evidence="6" id="KW-1185">Reference proteome</keyword>
<dbReference type="InterPro" id="IPR009057">
    <property type="entry name" value="Homeodomain-like_sf"/>
</dbReference>
<dbReference type="RefSeq" id="WP_234999590.1">
    <property type="nucleotide sequence ID" value="NZ_FWFX01000016.1"/>
</dbReference>
<proteinExistence type="predicted"/>
<name>A0A1X7A5Z0_9RHOB</name>
<organism evidence="5 6">
    <name type="scientific">Roseovarius albus</name>
    <dbReference type="NCBI Taxonomy" id="1247867"/>
    <lineage>
        <taxon>Bacteria</taxon>
        <taxon>Pseudomonadati</taxon>
        <taxon>Pseudomonadota</taxon>
        <taxon>Alphaproteobacteria</taxon>
        <taxon>Rhodobacterales</taxon>
        <taxon>Roseobacteraceae</taxon>
        <taxon>Roseovarius</taxon>
    </lineage>
</organism>
<dbReference type="SUPFAM" id="SSF52317">
    <property type="entry name" value="Class I glutamine amidotransferase-like"/>
    <property type="match status" value="1"/>
</dbReference>
<sequence>MRPTNTEVPKAQQAKSSPPYDFQFVLAPGYSMLSLVTALETLQNANLCAGRQIYSWSLYSVSNNPDSSLSDLQFPCSPLAKCIEPNDIVIVGGASVSCLSNKTLNVWLSRYARGDVRVTGLMTGSIVMAETGLINDVPVTLHWQYRDMFAEIYTDAELSSRPYLSAANRCSSSGGVSAIDLFLDFIQQTHGEKFSANVAESMNYVTIRQNHQIATAEASARQRIGNPHIRVALKIMEENLEHPVSPKEIARESGVSVRQVERLFSRYLGKSPSAYYMQLRLRRAYFLLTQSELSIADISLACGFNNLSHFSKCFRNEFGHSPKNALEERVSPR</sequence>
<evidence type="ECO:0000313" key="6">
    <source>
        <dbReference type="Proteomes" id="UP000193061"/>
    </source>
</evidence>
<dbReference type="InterPro" id="IPR018060">
    <property type="entry name" value="HTH_AraC"/>
</dbReference>
<dbReference type="GO" id="GO:0003700">
    <property type="term" value="F:DNA-binding transcription factor activity"/>
    <property type="evidence" value="ECO:0007669"/>
    <property type="project" value="InterPro"/>
</dbReference>
<dbReference type="PANTHER" id="PTHR43280">
    <property type="entry name" value="ARAC-FAMILY TRANSCRIPTIONAL REGULATOR"/>
    <property type="match status" value="1"/>
</dbReference>
<evidence type="ECO:0000256" key="1">
    <source>
        <dbReference type="ARBA" id="ARBA00023015"/>
    </source>
</evidence>
<dbReference type="GO" id="GO:0043565">
    <property type="term" value="F:sequence-specific DNA binding"/>
    <property type="evidence" value="ECO:0007669"/>
    <property type="project" value="InterPro"/>
</dbReference>
<dbReference type="SUPFAM" id="SSF46689">
    <property type="entry name" value="Homeodomain-like"/>
    <property type="match status" value="2"/>
</dbReference>
<evidence type="ECO:0000256" key="2">
    <source>
        <dbReference type="ARBA" id="ARBA00023125"/>
    </source>
</evidence>
<dbReference type="EMBL" id="FWFX01000016">
    <property type="protein sequence ID" value="SLN69609.1"/>
    <property type="molecule type" value="Genomic_DNA"/>
</dbReference>
<evidence type="ECO:0000259" key="4">
    <source>
        <dbReference type="PROSITE" id="PS01124"/>
    </source>
</evidence>